<feature type="compositionally biased region" description="Polar residues" evidence="1">
    <location>
        <begin position="233"/>
        <end position="252"/>
    </location>
</feature>
<feature type="region of interest" description="Disordered" evidence="1">
    <location>
        <begin position="108"/>
        <end position="208"/>
    </location>
</feature>
<evidence type="ECO:0000256" key="2">
    <source>
        <dbReference type="SAM" id="Phobius"/>
    </source>
</evidence>
<keyword evidence="2" id="KW-0472">Membrane</keyword>
<dbReference type="EMBL" id="ANOH01000430">
    <property type="protein sequence ID" value="EMI52478.1"/>
    <property type="molecule type" value="Genomic_DNA"/>
</dbReference>
<feature type="transmembrane region" description="Helical" evidence="2">
    <location>
        <begin position="32"/>
        <end position="50"/>
    </location>
</feature>
<keyword evidence="2" id="KW-1133">Transmembrane helix</keyword>
<dbReference type="Proteomes" id="UP000011885">
    <property type="component" value="Unassembled WGS sequence"/>
</dbReference>
<protein>
    <submittedName>
        <fullName evidence="3">Membrane protein</fullName>
    </submittedName>
</protein>
<sequence length="252" mass="26181">MLFVKALYGSFLGGVIGAVIAEATTQQIGTPMPWAVLVAGVFGGVGTRLACRSDRTFSTGLIAAVVTILAISGVSYVMSSSASKTAKRSMEAIPVRTDLDERIVEEVEADSEAMTEDSSGDDVVQNEDGSAEESASSDTSETVDALEAESPRGDEVSREGGVSGGEGVPGEDADRLVDDDRPAEMEASTDAWGTKVQDRLTAEDASSPMRSNSVLLFYLLSGLVAFVLGSGNGSNETANNEAFSEASDQTNE</sequence>
<evidence type="ECO:0000256" key="1">
    <source>
        <dbReference type="SAM" id="MobiDB-lite"/>
    </source>
</evidence>
<feature type="region of interest" description="Disordered" evidence="1">
    <location>
        <begin position="229"/>
        <end position="252"/>
    </location>
</feature>
<keyword evidence="2" id="KW-0812">Transmembrane</keyword>
<comment type="caution">
    <text evidence="3">The sequence shown here is derived from an EMBL/GenBank/DDBJ whole genome shotgun (WGS) entry which is preliminary data.</text>
</comment>
<feature type="transmembrane region" description="Helical" evidence="2">
    <location>
        <begin position="56"/>
        <end position="78"/>
    </location>
</feature>
<feature type="compositionally biased region" description="Acidic residues" evidence="1">
    <location>
        <begin position="108"/>
        <end position="120"/>
    </location>
</feature>
<feature type="transmembrane region" description="Helical" evidence="2">
    <location>
        <begin position="6"/>
        <end position="25"/>
    </location>
</feature>
<accession>M5U925</accession>
<feature type="compositionally biased region" description="Basic and acidic residues" evidence="1">
    <location>
        <begin position="172"/>
        <end position="184"/>
    </location>
</feature>
<dbReference type="RefSeq" id="WP_008687628.1">
    <property type="nucleotide sequence ID" value="NZ_ANOH01000430.1"/>
</dbReference>
<feature type="compositionally biased region" description="Basic and acidic residues" evidence="1">
    <location>
        <begin position="149"/>
        <end position="158"/>
    </location>
</feature>
<name>M5U925_9BACT</name>
<dbReference type="OrthoDB" id="9822922at2"/>
<evidence type="ECO:0000313" key="4">
    <source>
        <dbReference type="Proteomes" id="UP000011885"/>
    </source>
</evidence>
<keyword evidence="4" id="KW-1185">Reference proteome</keyword>
<dbReference type="AlphaFoldDB" id="M5U925"/>
<reference evidence="3 4" key="1">
    <citation type="journal article" date="2013" name="Mar. Genomics">
        <title>Expression of sulfatases in Rhodopirellula baltica and the diversity of sulfatases in the genus Rhodopirellula.</title>
        <authorList>
            <person name="Wegner C.E."/>
            <person name="Richter-Heitmann T."/>
            <person name="Klindworth A."/>
            <person name="Klockow C."/>
            <person name="Richter M."/>
            <person name="Achstetter T."/>
            <person name="Glockner F.O."/>
            <person name="Harder J."/>
        </authorList>
    </citation>
    <scope>NUCLEOTIDE SEQUENCE [LARGE SCALE GENOMIC DNA]</scope>
    <source>
        <strain evidence="3 4">SM41</strain>
    </source>
</reference>
<evidence type="ECO:0000313" key="3">
    <source>
        <dbReference type="EMBL" id="EMI52478.1"/>
    </source>
</evidence>
<gene>
    <name evidence="3" type="ORF">RSSM_06101</name>
</gene>
<feature type="compositionally biased region" description="Low complexity" evidence="1">
    <location>
        <begin position="132"/>
        <end position="142"/>
    </location>
</feature>
<proteinExistence type="predicted"/>
<organism evidence="3 4">
    <name type="scientific">Rhodopirellula sallentina SM41</name>
    <dbReference type="NCBI Taxonomy" id="1263870"/>
    <lineage>
        <taxon>Bacteria</taxon>
        <taxon>Pseudomonadati</taxon>
        <taxon>Planctomycetota</taxon>
        <taxon>Planctomycetia</taxon>
        <taxon>Pirellulales</taxon>
        <taxon>Pirellulaceae</taxon>
        <taxon>Rhodopirellula</taxon>
    </lineage>
</organism>
<dbReference type="PATRIC" id="fig|1263870.3.peg.6461"/>